<dbReference type="PRINTS" id="PR00420">
    <property type="entry name" value="RNGMNOXGNASE"/>
</dbReference>
<evidence type="ECO:0000256" key="4">
    <source>
        <dbReference type="ARBA" id="ARBA00022688"/>
    </source>
</evidence>
<comment type="cofactor">
    <cofactor evidence="1 12">
        <name>FAD</name>
        <dbReference type="ChEBI" id="CHEBI:57692"/>
    </cofactor>
</comment>
<dbReference type="FunFam" id="3.50.50.60:FF:000021">
    <property type="entry name" value="Ubiquinone biosynthesis monooxygenase COQ6"/>
    <property type="match status" value="1"/>
</dbReference>
<keyword evidence="14" id="KW-0830">Ubiquinone</keyword>
<sequence length="476" mass="52038">MSVLIKASGLGPVRLVFKQLSASRALSLSTKYYAETDTSKQKSSAEHFDIIIGGGGLVGTALAVALAKNKVLSDKRILLLEGAPPFRGFNVETQYGNRVSAINGNSVELFKSIGAWDYMQERRVKHVKQMQVWDACSDALIKFQDEHFAADVACIVENDLMLDAMYAQLADKNNMPNVEVRNNARIEALRLSVDTGDNYSQVHLKDGKTLTCELMIGADGANSLVRKQMNIDVFSVDYERRGVVATVQLEDACDNAVAWQRFLPTGPVALLPLSETLSSVVWSTTIAHAKELLDMPATDFTKALNEAFFKEYPKDGVVVNAMNTLNSLIGRDPNILRQYPPAVNDVIDKSRASFPLGFLHASSYVCSGAALIGDAAHRVHPLAGQGVNLGFSDVRELVKVLADAAYAGARLGDKHYLIKYEQRSLAKNVPIMVGVHGLHTLYSTTFTPVVLLRSLGLQLTDTFSPIKNLFMKRAMG</sequence>
<evidence type="ECO:0000313" key="14">
    <source>
        <dbReference type="EMBL" id="JAC01423.1"/>
    </source>
</evidence>
<comment type="catalytic activity">
    <reaction evidence="12">
        <text>a 2-methoxy-6-(all-trans-polyprenyl)phenol + 2 reduced [2Fe-2S]-[ferredoxin] + O2 + 2 H(+) = a 2-methoxy-6-(all-trans-polyprenyl)benzene-1,4-diol + 2 oxidized [2Fe-2S]-[ferredoxin] + H2O</text>
        <dbReference type="Rhea" id="RHEA:81183"/>
        <dbReference type="Rhea" id="RHEA-COMP:9551"/>
        <dbReference type="Rhea" id="RHEA-COMP:10000"/>
        <dbReference type="Rhea" id="RHEA-COMP:10001"/>
        <dbReference type="Rhea" id="RHEA-COMP:10858"/>
        <dbReference type="ChEBI" id="CHEBI:15377"/>
        <dbReference type="ChEBI" id="CHEBI:15378"/>
        <dbReference type="ChEBI" id="CHEBI:15379"/>
        <dbReference type="ChEBI" id="CHEBI:33737"/>
        <dbReference type="ChEBI" id="CHEBI:33738"/>
        <dbReference type="ChEBI" id="CHEBI:62731"/>
        <dbReference type="ChEBI" id="CHEBI:84166"/>
        <dbReference type="EC" id="1.14.15.46"/>
    </reaction>
</comment>
<comment type="function">
    <text evidence="12">FAD-dependent monooxygenase required for two non-consecutive steps during ubiquinone biosynthesis. Required for the C5-ring hydroxylation during ubiquinone biosynthesis by catalyzing the hydroxylation of 4-hydroxy-3-(all-trans-polyprenyl)benzoic acid to 3,4-dihydroxy-5-(all-trans-polyprenyl)benzoic acid. Also acts downstream of coq4, for the C1-hydroxylation during ubiquinone biosynthesis by catalyzing the hydroxylation of 2-methoxy-6-(all-trans-polyprenyl)phenol to 2-methoxy-6-(all-trans-polyprenyl)benzene-1,4-diol. The electrons required for the hydroxylation reaction are funneled indirectly to coq6 from NADPH via a ferredoxin/ferredoxin reductase system.</text>
</comment>
<evidence type="ECO:0000256" key="7">
    <source>
        <dbReference type="ARBA" id="ARBA00022946"/>
    </source>
</evidence>
<evidence type="ECO:0000256" key="6">
    <source>
        <dbReference type="ARBA" id="ARBA00022827"/>
    </source>
</evidence>
<keyword evidence="6 12" id="KW-0274">FAD</keyword>
<comment type="pathway">
    <text evidence="12">Cofactor biosynthesis; ubiquinone biosynthesis.</text>
</comment>
<keyword evidence="7" id="KW-0809">Transit peptide</keyword>
<keyword evidence="3 12" id="KW-0285">Flavoprotein</keyword>
<keyword evidence="11 12" id="KW-0472">Membrane</keyword>
<feature type="domain" description="FAD-binding" evidence="13">
    <location>
        <begin position="49"/>
        <end position="288"/>
    </location>
</feature>
<keyword evidence="5 12" id="KW-0999">Mitochondrion inner membrane</keyword>
<dbReference type="InterPro" id="IPR000689">
    <property type="entry name" value="UbQ_mOase_COQ6"/>
</dbReference>
<dbReference type="EMBL" id="GAMC01005133">
    <property type="protein sequence ID" value="JAC01423.1"/>
    <property type="molecule type" value="mRNA"/>
</dbReference>
<dbReference type="InterPro" id="IPR002938">
    <property type="entry name" value="FAD-bd"/>
</dbReference>
<evidence type="ECO:0000256" key="11">
    <source>
        <dbReference type="ARBA" id="ARBA00023136"/>
    </source>
</evidence>
<evidence type="ECO:0000256" key="5">
    <source>
        <dbReference type="ARBA" id="ARBA00022792"/>
    </source>
</evidence>
<keyword evidence="4 12" id="KW-0831">Ubiquinone biosynthesis</keyword>
<feature type="domain" description="FAD-binding" evidence="13">
    <location>
        <begin position="370"/>
        <end position="405"/>
    </location>
</feature>
<evidence type="ECO:0000256" key="8">
    <source>
        <dbReference type="ARBA" id="ARBA00023002"/>
    </source>
</evidence>
<dbReference type="InterPro" id="IPR018168">
    <property type="entry name" value="Ubi_Hdrlase_CS"/>
</dbReference>
<dbReference type="GO" id="GO:0031314">
    <property type="term" value="C:extrinsic component of mitochondrial inner membrane"/>
    <property type="evidence" value="ECO:0007669"/>
    <property type="project" value="UniProtKB-UniRule"/>
</dbReference>
<proteinExistence type="evidence at transcript level"/>
<dbReference type="NCBIfam" id="TIGR01989">
    <property type="entry name" value="COQ6"/>
    <property type="match status" value="1"/>
</dbReference>
<dbReference type="EC" id="1.14.15.46" evidence="12"/>
<dbReference type="NCBIfam" id="TIGR01988">
    <property type="entry name" value="Ubi-OHases"/>
    <property type="match status" value="1"/>
</dbReference>
<evidence type="ECO:0000256" key="3">
    <source>
        <dbReference type="ARBA" id="ARBA00022630"/>
    </source>
</evidence>
<evidence type="ECO:0000259" key="13">
    <source>
        <dbReference type="Pfam" id="PF01494"/>
    </source>
</evidence>
<name>W8BQT3_CERCA</name>
<reference evidence="14" key="2">
    <citation type="journal article" date="2014" name="BMC Genomics">
        <title>A genomic perspective to assessing quality of mass-reared SIT flies used in Mediterranean fruit fly (Ceratitis capitata) eradication in California.</title>
        <authorList>
            <person name="Calla B."/>
            <person name="Hall B."/>
            <person name="Hou S."/>
            <person name="Geib S.M."/>
        </authorList>
    </citation>
    <scope>NUCLEOTIDE SEQUENCE</scope>
</reference>
<comment type="catalytic activity">
    <reaction evidence="12">
        <text>a 4-hydroxy-3-(all-trans-polyprenyl)benzoate + 2 reduced [2Fe-2S]-[ferredoxin] + O2 + 2 H(+) = a 3,4-dihydroxy-5-(all-trans-polyprenyl)benzoate + 2 oxidized [2Fe-2S]-[ferredoxin] + H2O</text>
        <dbReference type="Rhea" id="RHEA:81195"/>
        <dbReference type="Rhea" id="RHEA-COMP:9514"/>
        <dbReference type="Rhea" id="RHEA-COMP:10000"/>
        <dbReference type="Rhea" id="RHEA-COMP:10001"/>
        <dbReference type="Rhea" id="RHEA-COMP:10930"/>
        <dbReference type="ChEBI" id="CHEBI:15377"/>
        <dbReference type="ChEBI" id="CHEBI:15378"/>
        <dbReference type="ChEBI" id="CHEBI:15379"/>
        <dbReference type="ChEBI" id="CHEBI:33737"/>
        <dbReference type="ChEBI" id="CHEBI:33738"/>
        <dbReference type="ChEBI" id="CHEBI:64694"/>
        <dbReference type="ChEBI" id="CHEBI:78396"/>
        <dbReference type="EC" id="1.14.15.45"/>
    </reaction>
</comment>
<keyword evidence="9 12" id="KW-0503">Monooxygenase</keyword>
<dbReference type="InterPro" id="IPR010971">
    <property type="entry name" value="UbiH/COQ6"/>
</dbReference>
<evidence type="ECO:0000256" key="12">
    <source>
        <dbReference type="HAMAP-Rule" id="MF_03193"/>
    </source>
</evidence>
<evidence type="ECO:0000256" key="1">
    <source>
        <dbReference type="ARBA" id="ARBA00001974"/>
    </source>
</evidence>
<dbReference type="Gene3D" id="3.50.50.60">
    <property type="entry name" value="FAD/NAD(P)-binding domain"/>
    <property type="match status" value="2"/>
</dbReference>
<gene>
    <name evidence="14" type="primary">COQ6</name>
    <name evidence="12" type="synonym">coq6</name>
</gene>
<dbReference type="OrthoDB" id="683240at2759"/>
<evidence type="ECO:0000256" key="2">
    <source>
        <dbReference type="ARBA" id="ARBA00005349"/>
    </source>
</evidence>
<dbReference type="InterPro" id="IPR051205">
    <property type="entry name" value="UbiH/COQ6_monooxygenase"/>
</dbReference>
<comment type="subcellular location">
    <subcellularLocation>
        <location evidence="12">Mitochondrion inner membrane</location>
        <topology evidence="12">Peripheral membrane protein</topology>
        <orientation evidence="12">Matrix side</orientation>
    </subcellularLocation>
</comment>
<dbReference type="GO" id="GO:0120538">
    <property type="term" value="F:2-methoxy-6-polyprenolphenol 4-hydroxylase activity"/>
    <property type="evidence" value="ECO:0007669"/>
    <property type="project" value="UniProtKB-EC"/>
</dbReference>
<dbReference type="PANTHER" id="PTHR43876">
    <property type="entry name" value="UBIQUINONE BIOSYNTHESIS MONOOXYGENASE COQ6, MITOCHONDRIAL"/>
    <property type="match status" value="1"/>
</dbReference>
<dbReference type="GO" id="GO:0016712">
    <property type="term" value="F:oxidoreductase activity, acting on paired donors, with incorporation or reduction of molecular oxygen, reduced flavin or flavoprotein as one donor, and incorporation of one atom of oxygen"/>
    <property type="evidence" value="ECO:0007669"/>
    <property type="project" value="UniProtKB-UniRule"/>
</dbReference>
<comment type="subunit">
    <text evidence="12">Component of a multi-subunit COQ enzyme complex.</text>
</comment>
<dbReference type="InterPro" id="IPR036188">
    <property type="entry name" value="FAD/NAD-bd_sf"/>
</dbReference>
<reference evidence="14" key="1">
    <citation type="submission" date="2013-07" db="EMBL/GenBank/DDBJ databases">
        <authorList>
            <person name="Geib S."/>
        </authorList>
    </citation>
    <scope>NUCLEOTIDE SEQUENCE</scope>
</reference>
<dbReference type="Pfam" id="PF01494">
    <property type="entry name" value="FAD_binding_3"/>
    <property type="match status" value="2"/>
</dbReference>
<dbReference type="AlphaFoldDB" id="W8BQT3"/>
<dbReference type="PANTHER" id="PTHR43876:SF7">
    <property type="entry name" value="UBIQUINONE BIOSYNTHESIS MONOOXYGENASE COQ6, MITOCHONDRIAL"/>
    <property type="match status" value="1"/>
</dbReference>
<evidence type="ECO:0000256" key="9">
    <source>
        <dbReference type="ARBA" id="ARBA00023033"/>
    </source>
</evidence>
<dbReference type="FunFam" id="3.50.50.60:FF:000086">
    <property type="entry name" value="Ubiquinone biosynthesis monooxygenase COQ6, mitochondrial"/>
    <property type="match status" value="1"/>
</dbReference>
<comment type="similarity">
    <text evidence="2 12">Belongs to the UbiH/COQ6 family.</text>
</comment>
<dbReference type="EC" id="1.14.15.45" evidence="12"/>
<dbReference type="GO" id="GO:0071949">
    <property type="term" value="F:FAD binding"/>
    <property type="evidence" value="ECO:0007669"/>
    <property type="project" value="InterPro"/>
</dbReference>
<dbReference type="SUPFAM" id="SSF51905">
    <property type="entry name" value="FAD/NAD(P)-binding domain"/>
    <property type="match status" value="1"/>
</dbReference>
<dbReference type="GO" id="GO:0106364">
    <property type="term" value="F:4-hydroxy-3-all-trans-polyprenylbenzoate oxygenase activity"/>
    <property type="evidence" value="ECO:0007669"/>
    <property type="project" value="UniProtKB-EC"/>
</dbReference>
<dbReference type="PROSITE" id="PS01304">
    <property type="entry name" value="UBIH"/>
    <property type="match status" value="1"/>
</dbReference>
<evidence type="ECO:0000256" key="10">
    <source>
        <dbReference type="ARBA" id="ARBA00023128"/>
    </source>
</evidence>
<organism evidence="14">
    <name type="scientific">Ceratitis capitata</name>
    <name type="common">Mediterranean fruit fly</name>
    <name type="synonym">Tephritis capitata</name>
    <dbReference type="NCBI Taxonomy" id="7213"/>
    <lineage>
        <taxon>Eukaryota</taxon>
        <taxon>Metazoa</taxon>
        <taxon>Ecdysozoa</taxon>
        <taxon>Arthropoda</taxon>
        <taxon>Hexapoda</taxon>
        <taxon>Insecta</taxon>
        <taxon>Pterygota</taxon>
        <taxon>Neoptera</taxon>
        <taxon>Endopterygota</taxon>
        <taxon>Diptera</taxon>
        <taxon>Brachycera</taxon>
        <taxon>Muscomorpha</taxon>
        <taxon>Tephritoidea</taxon>
        <taxon>Tephritidae</taxon>
        <taxon>Ceratitis</taxon>
        <taxon>Ceratitis</taxon>
    </lineage>
</organism>
<accession>W8BQT3</accession>
<keyword evidence="10 12" id="KW-0496">Mitochondrion</keyword>
<dbReference type="HAMAP" id="MF_03193">
    <property type="entry name" value="COQ6_monooxygenase"/>
    <property type="match status" value="1"/>
</dbReference>
<keyword evidence="8 12" id="KW-0560">Oxidoreductase</keyword>
<dbReference type="UniPathway" id="UPA00232"/>
<protein>
    <recommendedName>
        <fullName evidence="12">Ubiquinone biosynthesis monooxygenase COQ6, mitochondrial</fullName>
        <ecNumber evidence="12">1.14.15.45</ecNumber>
    </recommendedName>
    <alternativeName>
        <fullName evidence="12">2-methoxy-6-polyprenolphenol 4-hydroxylase</fullName>
        <ecNumber evidence="12">1.14.15.46</ecNumber>
    </alternativeName>
</protein>